<protein>
    <recommendedName>
        <fullName evidence="1">AB hydrolase-1 domain-containing protein</fullName>
    </recommendedName>
</protein>
<organism evidence="2 3">
    <name type="scientific">Fomitopsis schrenkii</name>
    <name type="common">Brown rot fungus</name>
    <dbReference type="NCBI Taxonomy" id="2126942"/>
    <lineage>
        <taxon>Eukaryota</taxon>
        <taxon>Fungi</taxon>
        <taxon>Dikarya</taxon>
        <taxon>Basidiomycota</taxon>
        <taxon>Agaricomycotina</taxon>
        <taxon>Agaricomycetes</taxon>
        <taxon>Polyporales</taxon>
        <taxon>Fomitopsis</taxon>
    </lineage>
</organism>
<dbReference type="InterPro" id="IPR050228">
    <property type="entry name" value="Carboxylesterase_BioH"/>
</dbReference>
<dbReference type="PANTHER" id="PTHR43194">
    <property type="entry name" value="HYDROLASE ALPHA/BETA FOLD FAMILY"/>
    <property type="match status" value="1"/>
</dbReference>
<dbReference type="OrthoDB" id="408373at2759"/>
<dbReference type="EMBL" id="KE504146">
    <property type="protein sequence ID" value="EPT00872.1"/>
    <property type="molecule type" value="Genomic_DNA"/>
</dbReference>
<reference evidence="2 3" key="1">
    <citation type="journal article" date="2012" name="Science">
        <title>The Paleozoic origin of enzymatic lignin decomposition reconstructed from 31 fungal genomes.</title>
        <authorList>
            <person name="Floudas D."/>
            <person name="Binder M."/>
            <person name="Riley R."/>
            <person name="Barry K."/>
            <person name="Blanchette R.A."/>
            <person name="Henrissat B."/>
            <person name="Martinez A.T."/>
            <person name="Otillar R."/>
            <person name="Spatafora J.W."/>
            <person name="Yadav J.S."/>
            <person name="Aerts A."/>
            <person name="Benoit I."/>
            <person name="Boyd A."/>
            <person name="Carlson A."/>
            <person name="Copeland A."/>
            <person name="Coutinho P.M."/>
            <person name="de Vries R.P."/>
            <person name="Ferreira P."/>
            <person name="Findley K."/>
            <person name="Foster B."/>
            <person name="Gaskell J."/>
            <person name="Glotzer D."/>
            <person name="Gorecki P."/>
            <person name="Heitman J."/>
            <person name="Hesse C."/>
            <person name="Hori C."/>
            <person name="Igarashi K."/>
            <person name="Jurgens J.A."/>
            <person name="Kallen N."/>
            <person name="Kersten P."/>
            <person name="Kohler A."/>
            <person name="Kuees U."/>
            <person name="Kumar T.K.A."/>
            <person name="Kuo A."/>
            <person name="LaButti K."/>
            <person name="Larrondo L.F."/>
            <person name="Lindquist E."/>
            <person name="Ling A."/>
            <person name="Lombard V."/>
            <person name="Lucas S."/>
            <person name="Lundell T."/>
            <person name="Martin R."/>
            <person name="McLaughlin D.J."/>
            <person name="Morgenstern I."/>
            <person name="Morin E."/>
            <person name="Murat C."/>
            <person name="Nagy L.G."/>
            <person name="Nolan M."/>
            <person name="Ohm R.A."/>
            <person name="Patyshakuliyeva A."/>
            <person name="Rokas A."/>
            <person name="Ruiz-Duenas F.J."/>
            <person name="Sabat G."/>
            <person name="Salamov A."/>
            <person name="Samejima M."/>
            <person name="Schmutz J."/>
            <person name="Slot J.C."/>
            <person name="St John F."/>
            <person name="Stenlid J."/>
            <person name="Sun H."/>
            <person name="Sun S."/>
            <person name="Syed K."/>
            <person name="Tsang A."/>
            <person name="Wiebenga A."/>
            <person name="Young D."/>
            <person name="Pisabarro A."/>
            <person name="Eastwood D.C."/>
            <person name="Martin F."/>
            <person name="Cullen D."/>
            <person name="Grigoriev I.V."/>
            <person name="Hibbett D.S."/>
        </authorList>
    </citation>
    <scope>NUCLEOTIDE SEQUENCE</scope>
    <source>
        <strain evidence="3">FP-58527</strain>
    </source>
</reference>
<dbReference type="Pfam" id="PF00561">
    <property type="entry name" value="Abhydrolase_1"/>
    <property type="match status" value="1"/>
</dbReference>
<evidence type="ECO:0000313" key="2">
    <source>
        <dbReference type="EMBL" id="EPT00872.1"/>
    </source>
</evidence>
<dbReference type="Proteomes" id="UP000015241">
    <property type="component" value="Unassembled WGS sequence"/>
</dbReference>
<dbReference type="PANTHER" id="PTHR43194:SF2">
    <property type="entry name" value="PEROXISOMAL MEMBRANE PROTEIN LPX1"/>
    <property type="match status" value="1"/>
</dbReference>
<keyword evidence="3" id="KW-1185">Reference proteome</keyword>
<dbReference type="SUPFAM" id="SSF53474">
    <property type="entry name" value="alpha/beta-Hydrolases"/>
    <property type="match status" value="1"/>
</dbReference>
<evidence type="ECO:0000259" key="1">
    <source>
        <dbReference type="Pfam" id="PF00561"/>
    </source>
</evidence>
<evidence type="ECO:0000313" key="3">
    <source>
        <dbReference type="Proteomes" id="UP000015241"/>
    </source>
</evidence>
<dbReference type="InterPro" id="IPR000073">
    <property type="entry name" value="AB_hydrolase_1"/>
</dbReference>
<dbReference type="HOGENOM" id="CLU_020336_11_0_1"/>
<name>S8E782_FOMSC</name>
<accession>S8E782</accession>
<feature type="domain" description="AB hydrolase-1" evidence="1">
    <location>
        <begin position="84"/>
        <end position="321"/>
    </location>
</feature>
<dbReference type="eggNOG" id="ENOG502S1BG">
    <property type="taxonomic scope" value="Eukaryota"/>
</dbReference>
<dbReference type="AlphaFoldDB" id="S8E782"/>
<dbReference type="InterPro" id="IPR029058">
    <property type="entry name" value="AB_hydrolase_fold"/>
</dbReference>
<dbReference type="Gene3D" id="3.40.50.1820">
    <property type="entry name" value="alpha/beta hydrolase"/>
    <property type="match status" value="1"/>
</dbReference>
<dbReference type="PRINTS" id="PR00111">
    <property type="entry name" value="ABHYDROLASE"/>
</dbReference>
<sequence length="339" mass="36752">MSPPPSILQWFLLALPAAVLLGYLITAFPLATTSTAVYPSLATLPPESPSWQIYPETYYDGGAYVHFPQGTVRYWLIGPEKGERVVLIHGLSVPSIIWKDVAPHLAQSGFRVLLYDLYGRGYSDAPQTTYDSGLYTTQLALLMQYVGWPRAHIAGVSMGGGIAAAFSAQFPHLVHDKVALIAPTGLLVPTDLSRTARFLSSPAMQLFTASWPVRMYIRYLTNSHPSDDPIAELVRIQSAYLPGFNAAVASSLRDGPVRSLAPAYGALGRRAAEHGSPSVLLVWGTADAVVPYRTAKRVRGLVPSARLFTVEGGGHDITITHAKEVGEELVQFFKGRPLP</sequence>
<dbReference type="STRING" id="743788.S8E782"/>
<proteinExistence type="predicted"/>
<dbReference type="InParanoid" id="S8E782"/>
<gene>
    <name evidence="2" type="ORF">FOMPIDRAFT_1036614</name>
</gene>